<evidence type="ECO:0000313" key="1">
    <source>
        <dbReference type="EMBL" id="KAF5904799.1"/>
    </source>
</evidence>
<proteinExistence type="predicted"/>
<dbReference type="EMBL" id="QNUK01000052">
    <property type="protein sequence ID" value="KAF5904799.1"/>
    <property type="molecule type" value="Genomic_DNA"/>
</dbReference>
<organism evidence="1 2">
    <name type="scientific">Clarias magur</name>
    <name type="common">Asian catfish</name>
    <name type="synonym">Macropteronotus magur</name>
    <dbReference type="NCBI Taxonomy" id="1594786"/>
    <lineage>
        <taxon>Eukaryota</taxon>
        <taxon>Metazoa</taxon>
        <taxon>Chordata</taxon>
        <taxon>Craniata</taxon>
        <taxon>Vertebrata</taxon>
        <taxon>Euteleostomi</taxon>
        <taxon>Actinopterygii</taxon>
        <taxon>Neopterygii</taxon>
        <taxon>Teleostei</taxon>
        <taxon>Ostariophysi</taxon>
        <taxon>Siluriformes</taxon>
        <taxon>Clariidae</taxon>
        <taxon>Clarias</taxon>
    </lineage>
</organism>
<dbReference type="AlphaFoldDB" id="A0A8J4X7L7"/>
<dbReference type="Proteomes" id="UP000727407">
    <property type="component" value="Unassembled WGS sequence"/>
</dbReference>
<feature type="non-terminal residue" evidence="1">
    <location>
        <position position="1"/>
    </location>
</feature>
<evidence type="ECO:0000313" key="2">
    <source>
        <dbReference type="Proteomes" id="UP000727407"/>
    </source>
</evidence>
<comment type="caution">
    <text evidence="1">The sequence shown here is derived from an EMBL/GenBank/DDBJ whole genome shotgun (WGS) entry which is preliminary data.</text>
</comment>
<accession>A0A8J4X7L7</accession>
<keyword evidence="2" id="KW-1185">Reference proteome</keyword>
<sequence length="94" mass="10762">RRCFIEHRTELQSRTCTQHRRKRCSPRHQEEGFAKKKHQGLHSAGVAQHRGVLGTEGCDWLPSSVIECKAVFKTPALTEDMNKTLRTPFISICC</sequence>
<reference evidence="1" key="1">
    <citation type="submission" date="2020-07" db="EMBL/GenBank/DDBJ databases">
        <title>Clarias magur genome sequencing, assembly and annotation.</title>
        <authorList>
            <person name="Kushwaha B."/>
            <person name="Kumar R."/>
            <person name="Das P."/>
            <person name="Joshi C.G."/>
            <person name="Kumar D."/>
            <person name="Nagpure N.S."/>
            <person name="Pandey M."/>
            <person name="Agarwal S."/>
            <person name="Srivastava S."/>
            <person name="Singh M."/>
            <person name="Sahoo L."/>
            <person name="Jayasankar P."/>
            <person name="Meher P.K."/>
            <person name="Koringa P.G."/>
            <person name="Iquebal M.A."/>
            <person name="Das S.P."/>
            <person name="Bit A."/>
            <person name="Patnaik S."/>
            <person name="Patel N."/>
            <person name="Shah T.M."/>
            <person name="Hinsu A."/>
            <person name="Jena J.K."/>
        </authorList>
    </citation>
    <scope>NUCLEOTIDE SEQUENCE</scope>
    <source>
        <strain evidence="1">CIFAMagur01</strain>
        <tissue evidence="1">Testis</tissue>
    </source>
</reference>
<protein>
    <submittedName>
        <fullName evidence="1">Major viral transcription factor ICP4</fullName>
    </submittedName>
</protein>
<feature type="non-terminal residue" evidence="1">
    <location>
        <position position="94"/>
    </location>
</feature>
<name>A0A8J4X7L7_CLAMG</name>
<gene>
    <name evidence="1" type="primary">mdv084</name>
    <name evidence="1" type="ORF">DAT39_005515</name>
</gene>